<gene>
    <name evidence="2" type="ORF">CJOHNSTONI_LOCUS1007</name>
</gene>
<evidence type="ECO:0000313" key="3">
    <source>
        <dbReference type="Proteomes" id="UP000746747"/>
    </source>
</evidence>
<dbReference type="OrthoDB" id="5861001at2759"/>
<dbReference type="EMBL" id="CAKAEH010000290">
    <property type="protein sequence ID" value="CAG9530516.1"/>
    <property type="molecule type" value="Genomic_DNA"/>
</dbReference>
<dbReference type="AlphaFoldDB" id="A0A8J2Q3K1"/>
<evidence type="ECO:0000256" key="1">
    <source>
        <dbReference type="SAM" id="SignalP"/>
    </source>
</evidence>
<sequence length="290" mass="33652">MWKDKRMVELFVLLLLAVVLSGNFVCSLQMKNNLAFVKLFGIEQFMLISLSHCHLITEEMSPLNACPYHSIIHMSGLSNQYNCSDLTLHLILRDNEVPKVLILGAKRIYGNLIAQQLQISLPGQKRSFTHMHVNLESSYYYIGNNVLQKQVIATLFDNNERMLYVLRNITLSDGYFTLECISFYMQFISNGRLNFFELNTFRNIHPSNNERILWTEDPYHHKFYYVKKRTDNKIIIYSIPCEDIMQTLLDGKPGKPVQIFREANLRHLSVSRGVAIIDILDNGNVKQLIT</sequence>
<accession>A0A8J2Q3K1</accession>
<dbReference type="Proteomes" id="UP000746747">
    <property type="component" value="Unassembled WGS sequence"/>
</dbReference>
<proteinExistence type="predicted"/>
<name>A0A8J2Q3K1_9BILA</name>
<protein>
    <submittedName>
        <fullName evidence="2">Uncharacterized protein</fullName>
    </submittedName>
</protein>
<evidence type="ECO:0000313" key="2">
    <source>
        <dbReference type="EMBL" id="CAG9530516.1"/>
    </source>
</evidence>
<organism evidence="2 3">
    <name type="scientific">Cercopithifilaria johnstoni</name>
    <dbReference type="NCBI Taxonomy" id="2874296"/>
    <lineage>
        <taxon>Eukaryota</taxon>
        <taxon>Metazoa</taxon>
        <taxon>Ecdysozoa</taxon>
        <taxon>Nematoda</taxon>
        <taxon>Chromadorea</taxon>
        <taxon>Rhabditida</taxon>
        <taxon>Spirurina</taxon>
        <taxon>Spiruromorpha</taxon>
        <taxon>Filarioidea</taxon>
        <taxon>Onchocercidae</taxon>
        <taxon>Cercopithifilaria</taxon>
    </lineage>
</organism>
<keyword evidence="1" id="KW-0732">Signal</keyword>
<comment type="caution">
    <text evidence="2">The sequence shown here is derived from an EMBL/GenBank/DDBJ whole genome shotgun (WGS) entry which is preliminary data.</text>
</comment>
<reference evidence="2" key="1">
    <citation type="submission" date="2021-09" db="EMBL/GenBank/DDBJ databases">
        <authorList>
            <consortium name="Pathogen Informatics"/>
        </authorList>
    </citation>
    <scope>NUCLEOTIDE SEQUENCE</scope>
</reference>
<feature type="signal peptide" evidence="1">
    <location>
        <begin position="1"/>
        <end position="21"/>
    </location>
</feature>
<keyword evidence="3" id="KW-1185">Reference proteome</keyword>
<feature type="chain" id="PRO_5035217184" evidence="1">
    <location>
        <begin position="22"/>
        <end position="290"/>
    </location>
</feature>